<gene>
    <name evidence="2" type="ORF">ACFPN5_21725</name>
</gene>
<comment type="caution">
    <text evidence="2">The sequence shown here is derived from an EMBL/GenBank/DDBJ whole genome shotgun (WGS) entry which is preliminary data.</text>
</comment>
<evidence type="ECO:0000256" key="1">
    <source>
        <dbReference type="SAM" id="Phobius"/>
    </source>
</evidence>
<evidence type="ECO:0000313" key="3">
    <source>
        <dbReference type="Proteomes" id="UP001596050"/>
    </source>
</evidence>
<name>A0ABW0LBT8_9BURK</name>
<organism evidence="2 3">
    <name type="scientific">Massilia niabensis</name>
    <dbReference type="NCBI Taxonomy" id="544910"/>
    <lineage>
        <taxon>Bacteria</taxon>
        <taxon>Pseudomonadati</taxon>
        <taxon>Pseudomonadota</taxon>
        <taxon>Betaproteobacteria</taxon>
        <taxon>Burkholderiales</taxon>
        <taxon>Oxalobacteraceae</taxon>
        <taxon>Telluria group</taxon>
        <taxon>Massilia</taxon>
    </lineage>
</organism>
<keyword evidence="1" id="KW-0812">Transmembrane</keyword>
<keyword evidence="1" id="KW-0472">Membrane</keyword>
<evidence type="ECO:0000313" key="2">
    <source>
        <dbReference type="EMBL" id="MFC5462432.1"/>
    </source>
</evidence>
<dbReference type="EMBL" id="JBHSMU010000016">
    <property type="protein sequence ID" value="MFC5462432.1"/>
    <property type="molecule type" value="Genomic_DNA"/>
</dbReference>
<reference evidence="3" key="1">
    <citation type="journal article" date="2019" name="Int. J. Syst. Evol. Microbiol.">
        <title>The Global Catalogue of Microorganisms (GCM) 10K type strain sequencing project: providing services to taxonomists for standard genome sequencing and annotation.</title>
        <authorList>
            <consortium name="The Broad Institute Genomics Platform"/>
            <consortium name="The Broad Institute Genome Sequencing Center for Infectious Disease"/>
            <person name="Wu L."/>
            <person name="Ma J."/>
        </authorList>
    </citation>
    <scope>NUCLEOTIDE SEQUENCE [LARGE SCALE GENOMIC DNA]</scope>
    <source>
        <strain evidence="3">KACC 12649</strain>
    </source>
</reference>
<proteinExistence type="predicted"/>
<sequence>MSDVERKVLQMYEGARPREEDLFETSHVNHVAWSLVVIFVGLTIWLCIALVNAENQRYALLTNKCPDPVFKGGIDKACLYTVRSRDHWWEHLWYGFTHVRPEVAK</sequence>
<protein>
    <submittedName>
        <fullName evidence="2">Uncharacterized protein</fullName>
    </submittedName>
</protein>
<dbReference type="RefSeq" id="WP_379785919.1">
    <property type="nucleotide sequence ID" value="NZ_JBHSMU010000016.1"/>
</dbReference>
<keyword evidence="3" id="KW-1185">Reference proteome</keyword>
<accession>A0ABW0LBT8</accession>
<feature type="transmembrane region" description="Helical" evidence="1">
    <location>
        <begin position="31"/>
        <end position="51"/>
    </location>
</feature>
<dbReference type="Proteomes" id="UP001596050">
    <property type="component" value="Unassembled WGS sequence"/>
</dbReference>
<keyword evidence="1" id="KW-1133">Transmembrane helix</keyword>